<evidence type="ECO:0000256" key="1">
    <source>
        <dbReference type="SAM" id="SignalP"/>
    </source>
</evidence>
<gene>
    <name evidence="3" type="ORF">FOE74_16710</name>
</gene>
<dbReference type="OrthoDB" id="680270at2"/>
<protein>
    <submittedName>
        <fullName evidence="3">DUF2807 domain-containing protein</fullName>
    </submittedName>
</protein>
<evidence type="ECO:0000313" key="3">
    <source>
        <dbReference type="EMBL" id="KAA6431760.1"/>
    </source>
</evidence>
<reference evidence="3 4" key="2">
    <citation type="submission" date="2019-09" db="EMBL/GenBank/DDBJ databases">
        <title>A bacterium isolated from glacier soil.</title>
        <authorList>
            <person name="Liu Q."/>
        </authorList>
    </citation>
    <scope>NUCLEOTIDE SEQUENCE [LARGE SCALE GENOMIC DNA]</scope>
    <source>
        <strain evidence="3 4">MDT1-10-3</strain>
    </source>
</reference>
<evidence type="ECO:0000259" key="2">
    <source>
        <dbReference type="Pfam" id="PF10988"/>
    </source>
</evidence>
<proteinExistence type="predicted"/>
<feature type="chain" id="PRO_5024333630" evidence="1">
    <location>
        <begin position="21"/>
        <end position="244"/>
    </location>
</feature>
<dbReference type="AlphaFoldDB" id="A0A5M8QA73"/>
<dbReference type="InterPro" id="IPR021255">
    <property type="entry name" value="DUF2807"/>
</dbReference>
<keyword evidence="1" id="KW-0732">Signal</keyword>
<sequence length="244" mass="25639">MLLKPFIQSLLLACSLSFLASCDILGSGPCLQGKGATKKEARDVSPFKGIDLRVQGNVVVSAGSKTEVSLEGFGNLLPEITTEVMGSTLVIRSASCLEYDNEDVTIYVSLPDLDHIELKSAGTVRVQAVPSSQKLRLSVSGSGTLRYSGSANRISLLQTGSGEIELTGTAHYLESISSGSGKISGYFLQTDTAKAISTGSGHQHIWVTKVLDATVSGSGNIYYRGHPSSLTTYSSGSGKILNDN</sequence>
<reference evidence="3 4" key="1">
    <citation type="submission" date="2019-07" db="EMBL/GenBank/DDBJ databases">
        <authorList>
            <person name="Qu J.-H."/>
        </authorList>
    </citation>
    <scope>NUCLEOTIDE SEQUENCE [LARGE SCALE GENOMIC DNA]</scope>
    <source>
        <strain evidence="3 4">MDT1-10-3</strain>
    </source>
</reference>
<evidence type="ECO:0000313" key="4">
    <source>
        <dbReference type="Proteomes" id="UP000323866"/>
    </source>
</evidence>
<feature type="domain" description="Putative auto-transporter adhesin head GIN" evidence="2">
    <location>
        <begin position="46"/>
        <end position="227"/>
    </location>
</feature>
<dbReference type="Pfam" id="PF10988">
    <property type="entry name" value="DUF2807"/>
    <property type="match status" value="1"/>
</dbReference>
<dbReference type="PROSITE" id="PS51257">
    <property type="entry name" value="PROKAR_LIPOPROTEIN"/>
    <property type="match status" value="1"/>
</dbReference>
<organism evidence="3 4">
    <name type="scientific">Rufibacter glacialis</name>
    <dbReference type="NCBI Taxonomy" id="1259555"/>
    <lineage>
        <taxon>Bacteria</taxon>
        <taxon>Pseudomonadati</taxon>
        <taxon>Bacteroidota</taxon>
        <taxon>Cytophagia</taxon>
        <taxon>Cytophagales</taxon>
        <taxon>Hymenobacteraceae</taxon>
        <taxon>Rufibacter</taxon>
    </lineage>
</organism>
<feature type="signal peptide" evidence="1">
    <location>
        <begin position="1"/>
        <end position="20"/>
    </location>
</feature>
<dbReference type="Gene3D" id="2.160.20.120">
    <property type="match status" value="1"/>
</dbReference>
<accession>A0A5M8QA73</accession>
<comment type="caution">
    <text evidence="3">The sequence shown here is derived from an EMBL/GenBank/DDBJ whole genome shotgun (WGS) entry which is preliminary data.</text>
</comment>
<dbReference type="Proteomes" id="UP000323866">
    <property type="component" value="Unassembled WGS sequence"/>
</dbReference>
<name>A0A5M8QA73_9BACT</name>
<dbReference type="EMBL" id="VKKZ01000023">
    <property type="protein sequence ID" value="KAA6431760.1"/>
    <property type="molecule type" value="Genomic_DNA"/>
</dbReference>